<keyword evidence="10" id="KW-1003">Cell membrane</keyword>
<evidence type="ECO:0000256" key="1">
    <source>
        <dbReference type="ARBA" id="ARBA00002841"/>
    </source>
</evidence>
<comment type="subcellular location">
    <subcellularLocation>
        <location evidence="2 10">Cell membrane</location>
        <topology evidence="2 10">Lipid-anchor</topology>
    </subcellularLocation>
</comment>
<dbReference type="Pfam" id="PF12849">
    <property type="entry name" value="PBP_like_2"/>
    <property type="match status" value="1"/>
</dbReference>
<organism evidence="12 13">
    <name type="scientific">Eisenbergiella massiliensis</name>
    <dbReference type="NCBI Taxonomy" id="1720294"/>
    <lineage>
        <taxon>Bacteria</taxon>
        <taxon>Bacillati</taxon>
        <taxon>Bacillota</taxon>
        <taxon>Clostridia</taxon>
        <taxon>Lachnospirales</taxon>
        <taxon>Lachnospiraceae</taxon>
        <taxon>Eisenbergiella</taxon>
    </lineage>
</organism>
<keyword evidence="6 10" id="KW-0592">Phosphate transport</keyword>
<dbReference type="Proteomes" id="UP000260812">
    <property type="component" value="Unassembled WGS sequence"/>
</dbReference>
<dbReference type="PROSITE" id="PS51257">
    <property type="entry name" value="PROKAR_LIPOPROTEIN"/>
    <property type="match status" value="1"/>
</dbReference>
<comment type="function">
    <text evidence="10">Involved in the system for phosphate transport across the cytoplasmic membrane.</text>
</comment>
<keyword evidence="9 10" id="KW-0449">Lipoprotein</keyword>
<evidence type="ECO:0000256" key="5">
    <source>
        <dbReference type="ARBA" id="ARBA00022448"/>
    </source>
</evidence>
<feature type="domain" description="PBP" evidence="11">
    <location>
        <begin position="72"/>
        <end position="308"/>
    </location>
</feature>
<keyword evidence="13" id="KW-1185">Reference proteome</keyword>
<feature type="chain" id="PRO_5039747971" description="Phosphate-binding protein" evidence="10">
    <location>
        <begin position="21"/>
        <end position="322"/>
    </location>
</feature>
<dbReference type="RefSeq" id="WP_117543302.1">
    <property type="nucleotide sequence ID" value="NZ_QVLV01000001.1"/>
</dbReference>
<sequence>MKKKITAIAAAAVLAMAALAGCGTTETTTADNGAASSQAVASETAGTDTAAAAAGSEAASGETASETASEAASANAGLSGSISMAGSTSMEKLSNALAESFMAKYPGVTVTAEFTGSGAGVEAVAAGSVDIGNASRNLTEEEKAGGVAENIVAIDGIAVVTDPANTASGLTREQLSGIYTGEIKNWKDAGGADQAIVVVGREAGSGTRGAFEELLEIEDQCAYANELDSTGAVMAKVAATPGAIGYVSLDVIDDTVKTLSIDEVEPTVENIKGGSYLLSRPFVMATKGEISEQNETVQALFDYLASDEGKALIESVGLIVTE</sequence>
<evidence type="ECO:0000313" key="12">
    <source>
        <dbReference type="EMBL" id="RGE64879.1"/>
    </source>
</evidence>
<evidence type="ECO:0000256" key="7">
    <source>
        <dbReference type="ARBA" id="ARBA00022729"/>
    </source>
</evidence>
<comment type="subunit">
    <text evidence="4 10">The complex is composed of two ATP-binding proteins (PstB), two transmembrane proteins (PstC and PstA) and a solute-binding protein (PstS).</text>
</comment>
<dbReference type="Gene3D" id="3.40.190.10">
    <property type="entry name" value="Periplasmic binding protein-like II"/>
    <property type="match status" value="2"/>
</dbReference>
<keyword evidence="7 10" id="KW-0732">Signal</keyword>
<dbReference type="GeneID" id="97985429"/>
<evidence type="ECO:0000256" key="4">
    <source>
        <dbReference type="ARBA" id="ARBA00011529"/>
    </source>
</evidence>
<dbReference type="GO" id="GO:0006817">
    <property type="term" value="P:phosphate ion transport"/>
    <property type="evidence" value="ECO:0007669"/>
    <property type="project" value="UniProtKB-UniRule"/>
</dbReference>
<dbReference type="CDD" id="cd13653">
    <property type="entry name" value="PBP2_phosphate_like_1"/>
    <property type="match status" value="1"/>
</dbReference>
<evidence type="ECO:0000256" key="2">
    <source>
        <dbReference type="ARBA" id="ARBA00004193"/>
    </source>
</evidence>
<comment type="similarity">
    <text evidence="3 10">Belongs to the PstS family.</text>
</comment>
<dbReference type="AlphaFoldDB" id="A0A3E3ICT5"/>
<dbReference type="PANTHER" id="PTHR30570:SF1">
    <property type="entry name" value="PHOSPHATE-BINDING PROTEIN PSTS"/>
    <property type="match status" value="1"/>
</dbReference>
<keyword evidence="8 10" id="KW-0564">Palmitate</keyword>
<accession>A0A3E3ICT5</accession>
<dbReference type="InterPro" id="IPR011862">
    <property type="entry name" value="Phos-bd"/>
</dbReference>
<reference evidence="12" key="1">
    <citation type="submission" date="2018-08" db="EMBL/GenBank/DDBJ databases">
        <title>A genome reference for cultivated species of the human gut microbiota.</title>
        <authorList>
            <person name="Zou Y."/>
            <person name="Xue W."/>
            <person name="Luo G."/>
        </authorList>
    </citation>
    <scope>NUCLEOTIDE SEQUENCE [LARGE SCALE GENOMIC DNA]</scope>
    <source>
        <strain evidence="12">TF05-5AC</strain>
    </source>
</reference>
<evidence type="ECO:0000256" key="6">
    <source>
        <dbReference type="ARBA" id="ARBA00022592"/>
    </source>
</evidence>
<dbReference type="PANTHER" id="PTHR30570">
    <property type="entry name" value="PERIPLASMIC PHOSPHATE BINDING COMPONENT OF PHOSPHATE ABC TRANSPORTER"/>
    <property type="match status" value="1"/>
</dbReference>
<evidence type="ECO:0000256" key="8">
    <source>
        <dbReference type="ARBA" id="ARBA00023139"/>
    </source>
</evidence>
<feature type="signal peptide" evidence="10">
    <location>
        <begin position="1"/>
        <end position="20"/>
    </location>
</feature>
<evidence type="ECO:0000256" key="9">
    <source>
        <dbReference type="ARBA" id="ARBA00023288"/>
    </source>
</evidence>
<dbReference type="NCBIfam" id="TIGR02136">
    <property type="entry name" value="ptsS_2"/>
    <property type="match status" value="1"/>
</dbReference>
<proteinExistence type="inferred from homology"/>
<dbReference type="SUPFAM" id="SSF53850">
    <property type="entry name" value="Periplasmic binding protein-like II"/>
    <property type="match status" value="1"/>
</dbReference>
<dbReference type="InterPro" id="IPR024370">
    <property type="entry name" value="PBP_domain"/>
</dbReference>
<evidence type="ECO:0000313" key="13">
    <source>
        <dbReference type="Proteomes" id="UP000260812"/>
    </source>
</evidence>
<comment type="function">
    <text evidence="1">Part of the ABC transporter complex PstSACB involved in phosphate import.</text>
</comment>
<evidence type="ECO:0000259" key="11">
    <source>
        <dbReference type="Pfam" id="PF12849"/>
    </source>
</evidence>
<evidence type="ECO:0000256" key="3">
    <source>
        <dbReference type="ARBA" id="ARBA00008725"/>
    </source>
</evidence>
<evidence type="ECO:0000256" key="10">
    <source>
        <dbReference type="RuleBase" id="RU367119"/>
    </source>
</evidence>
<protein>
    <recommendedName>
        <fullName evidence="10">Phosphate-binding protein</fullName>
    </recommendedName>
</protein>
<keyword evidence="5 10" id="KW-0813">Transport</keyword>
<keyword evidence="10" id="KW-0472">Membrane</keyword>
<dbReference type="GO" id="GO:0042301">
    <property type="term" value="F:phosphate ion binding"/>
    <property type="evidence" value="ECO:0007669"/>
    <property type="project" value="UniProtKB-UniRule"/>
</dbReference>
<dbReference type="EMBL" id="QVLV01000001">
    <property type="protein sequence ID" value="RGE64879.1"/>
    <property type="molecule type" value="Genomic_DNA"/>
</dbReference>
<comment type="caution">
    <text evidence="12">The sequence shown here is derived from an EMBL/GenBank/DDBJ whole genome shotgun (WGS) entry which is preliminary data.</text>
</comment>
<dbReference type="GO" id="GO:0005886">
    <property type="term" value="C:plasma membrane"/>
    <property type="evidence" value="ECO:0007669"/>
    <property type="project" value="UniProtKB-SubCell"/>
</dbReference>
<name>A0A3E3ICT5_9FIRM</name>
<gene>
    <name evidence="12" type="ORF">DXC51_00640</name>
</gene>
<dbReference type="InterPro" id="IPR050811">
    <property type="entry name" value="Phosphate_ABC_transporter"/>
</dbReference>